<name>A0ABW4P5R4_9NOCA</name>
<proteinExistence type="inferred from homology"/>
<accession>A0ABW4P5R4</accession>
<dbReference type="PANTHER" id="PTHR42733">
    <property type="entry name" value="DJ-1 PROTEIN"/>
    <property type="match status" value="1"/>
</dbReference>
<evidence type="ECO:0000313" key="3">
    <source>
        <dbReference type="EMBL" id="MFD1813770.1"/>
    </source>
</evidence>
<dbReference type="PANTHER" id="PTHR42733:SF12">
    <property type="entry name" value="PROTEINASE"/>
    <property type="match status" value="1"/>
</dbReference>
<evidence type="ECO:0000259" key="2">
    <source>
        <dbReference type="Pfam" id="PF01965"/>
    </source>
</evidence>
<evidence type="ECO:0000313" key="4">
    <source>
        <dbReference type="Proteomes" id="UP001597286"/>
    </source>
</evidence>
<evidence type="ECO:0000256" key="1">
    <source>
        <dbReference type="ARBA" id="ARBA00008542"/>
    </source>
</evidence>
<dbReference type="EMBL" id="JBHUFB010000012">
    <property type="protein sequence ID" value="MFD1813770.1"/>
    <property type="molecule type" value="Genomic_DNA"/>
</dbReference>
<keyword evidence="3" id="KW-0315">Glutamine amidotransferase</keyword>
<dbReference type="InterPro" id="IPR006286">
    <property type="entry name" value="C56_PfpI-like"/>
</dbReference>
<dbReference type="InterPro" id="IPR002818">
    <property type="entry name" value="DJ-1/PfpI"/>
</dbReference>
<protein>
    <submittedName>
        <fullName evidence="3">Type 1 glutamine amidotransferase domain-containing protein</fullName>
    </submittedName>
</protein>
<dbReference type="Pfam" id="PF01965">
    <property type="entry name" value="DJ-1_PfpI"/>
    <property type="match status" value="1"/>
</dbReference>
<dbReference type="SUPFAM" id="SSF52317">
    <property type="entry name" value="Class I glutamine amidotransferase-like"/>
    <property type="match status" value="1"/>
</dbReference>
<dbReference type="InterPro" id="IPR029062">
    <property type="entry name" value="Class_I_gatase-like"/>
</dbReference>
<dbReference type="PROSITE" id="PS51276">
    <property type="entry name" value="PEPTIDASE_C56_PFPI"/>
    <property type="match status" value="1"/>
</dbReference>
<keyword evidence="4" id="KW-1185">Reference proteome</keyword>
<dbReference type="Gene3D" id="3.40.50.880">
    <property type="match status" value="1"/>
</dbReference>
<dbReference type="RefSeq" id="WP_378486262.1">
    <property type="nucleotide sequence ID" value="NZ_JBHUFB010000012.1"/>
</dbReference>
<feature type="domain" description="DJ-1/PfpI" evidence="2">
    <location>
        <begin position="8"/>
        <end position="181"/>
    </location>
</feature>
<dbReference type="NCBIfam" id="TIGR01382">
    <property type="entry name" value="PfpI"/>
    <property type="match status" value="1"/>
</dbReference>
<sequence>MTDALRNRKVAFLVAPEGTEQVELTDPWASVRAAGGSPVLVSTDSGSIQAFRHLDRGDSFPVDAVVSDVGAADFDALVLPGGVANPDFLRMQGEAVQFVRDFFDAGKPVAVICHGPWTLVEAGVLAGRTVTSWPSLRTDIRNAGGNWVDEQVVVCREGPTTLISSRNPRDLPDFCRSLVEEFSVAPTIA</sequence>
<gene>
    <name evidence="3" type="ORF">ACFSJG_16240</name>
</gene>
<comment type="similarity">
    <text evidence="1">Belongs to the peptidase C56 family.</text>
</comment>
<organism evidence="3 4">
    <name type="scientific">Rhodococcus gannanensis</name>
    <dbReference type="NCBI Taxonomy" id="1960308"/>
    <lineage>
        <taxon>Bacteria</taxon>
        <taxon>Bacillati</taxon>
        <taxon>Actinomycetota</taxon>
        <taxon>Actinomycetes</taxon>
        <taxon>Mycobacteriales</taxon>
        <taxon>Nocardiaceae</taxon>
        <taxon>Rhodococcus</taxon>
    </lineage>
</organism>
<reference evidence="4" key="1">
    <citation type="journal article" date="2019" name="Int. J. Syst. Evol. Microbiol.">
        <title>The Global Catalogue of Microorganisms (GCM) 10K type strain sequencing project: providing services to taxonomists for standard genome sequencing and annotation.</title>
        <authorList>
            <consortium name="The Broad Institute Genomics Platform"/>
            <consortium name="The Broad Institute Genome Sequencing Center for Infectious Disease"/>
            <person name="Wu L."/>
            <person name="Ma J."/>
        </authorList>
    </citation>
    <scope>NUCLEOTIDE SEQUENCE [LARGE SCALE GENOMIC DNA]</scope>
    <source>
        <strain evidence="4">DT72</strain>
    </source>
</reference>
<dbReference type="CDD" id="cd03134">
    <property type="entry name" value="GATase1_PfpI_like"/>
    <property type="match status" value="1"/>
</dbReference>
<comment type="caution">
    <text evidence="3">The sequence shown here is derived from an EMBL/GenBank/DDBJ whole genome shotgun (WGS) entry which is preliminary data.</text>
</comment>
<dbReference type="Proteomes" id="UP001597286">
    <property type="component" value="Unassembled WGS sequence"/>
</dbReference>